<evidence type="ECO:0000313" key="2">
    <source>
        <dbReference type="EMBL" id="AAX91138.1"/>
    </source>
</evidence>
<reference evidence="2 3" key="1">
    <citation type="journal article" date="2005" name="Proc. Natl. Acad. Sci. U.S.A.">
        <title>The complete genomes and proteomes of 27 Staphylococcus aureus bacteriophages.</title>
        <authorList>
            <person name="Kwan T."/>
            <person name="Liu J."/>
            <person name="Dubow M."/>
            <person name="Gros P."/>
            <person name="Pelletier J."/>
        </authorList>
    </citation>
    <scope>NUCLEOTIDE SEQUENCE</scope>
</reference>
<dbReference type="GeneID" id="5132979"/>
<accession>Q4ZCY5</accession>
<dbReference type="EMBL" id="AY954955">
    <property type="protein sequence ID" value="AAX91138.1"/>
    <property type="molecule type" value="Genomic_DNA"/>
</dbReference>
<dbReference type="Proteomes" id="UP000000920">
    <property type="component" value="Segment"/>
</dbReference>
<sequence>MENKKYHTDAYRPNFQVVDDKYKESLLNNHRQNNGKMKEKGNYSGGGNMGNYVTRDEFNNSMREFKDEMRAMRTDMNNNLNSIRTDMKNNMISLRSEMNTNINNLRIETQNSISKLPSNSDVKNMFLENNKELEREAKQNRNTIISWTIGIVGLGFTIAKGFGWI</sequence>
<name>Q4ZCY5_9CAUD</name>
<evidence type="ECO:0000256" key="1">
    <source>
        <dbReference type="SAM" id="Phobius"/>
    </source>
</evidence>
<feature type="transmembrane region" description="Helical" evidence="1">
    <location>
        <begin position="144"/>
        <end position="164"/>
    </location>
</feature>
<keyword evidence="3" id="KW-1185">Reference proteome</keyword>
<keyword evidence="1" id="KW-1133">Transmembrane helix</keyword>
<keyword evidence="1" id="KW-0472">Membrane</keyword>
<evidence type="ECO:0000313" key="3">
    <source>
        <dbReference type="Proteomes" id="UP000000920"/>
    </source>
</evidence>
<organism evidence="2 3">
    <name type="scientific">Staphylococcus phage 42E</name>
    <dbReference type="NCBI Taxonomy" id="2908113"/>
    <lineage>
        <taxon>Viruses</taxon>
        <taxon>Duplodnaviria</taxon>
        <taxon>Heunggongvirae</taxon>
        <taxon>Uroviricota</taxon>
        <taxon>Caudoviricetes</taxon>
        <taxon>Triavirus</taxon>
        <taxon>Triavirus tv42e</taxon>
    </lineage>
</organism>
<dbReference type="KEGG" id="vg:5132979"/>
<protein>
    <submittedName>
        <fullName evidence="2">ORF026</fullName>
    </submittedName>
</protein>
<keyword evidence="1" id="KW-0812">Transmembrane</keyword>
<proteinExistence type="predicted"/>
<dbReference type="RefSeq" id="YP_239891.1">
    <property type="nucleotide sequence ID" value="NC_007052.1"/>
</dbReference>
<dbReference type="OrthoDB" id="165at1623273"/>